<evidence type="ECO:0000256" key="3">
    <source>
        <dbReference type="ARBA" id="ARBA00022801"/>
    </source>
</evidence>
<dbReference type="InterPro" id="IPR025824">
    <property type="entry name" value="OB-fold_nuc-bd_dom"/>
</dbReference>
<dbReference type="NCBIfam" id="TIGR00237">
    <property type="entry name" value="xseA"/>
    <property type="match status" value="1"/>
</dbReference>
<keyword evidence="1" id="KW-0963">Cytoplasm</keyword>
<dbReference type="PANTHER" id="PTHR30008:SF0">
    <property type="entry name" value="EXODEOXYRIBONUCLEASE 7 LARGE SUBUNIT"/>
    <property type="match status" value="1"/>
</dbReference>
<accession>A0A382FK35</accession>
<feature type="domain" description="Exonuclease VII large subunit C-terminal" evidence="5">
    <location>
        <begin position="123"/>
        <end position="325"/>
    </location>
</feature>
<dbReference type="Pfam" id="PF13742">
    <property type="entry name" value="tRNA_anti_2"/>
    <property type="match status" value="1"/>
</dbReference>
<gene>
    <name evidence="7" type="ORF">METZ01_LOCUS216300</name>
</gene>
<dbReference type="InterPro" id="IPR020579">
    <property type="entry name" value="Exonuc_VII_lsu_C"/>
</dbReference>
<evidence type="ECO:0000259" key="6">
    <source>
        <dbReference type="Pfam" id="PF13742"/>
    </source>
</evidence>
<dbReference type="EMBL" id="UINC01050461">
    <property type="protein sequence ID" value="SVB63446.1"/>
    <property type="molecule type" value="Genomic_DNA"/>
</dbReference>
<dbReference type="InterPro" id="IPR003753">
    <property type="entry name" value="Exonuc_VII_L"/>
</dbReference>
<evidence type="ECO:0000256" key="4">
    <source>
        <dbReference type="ARBA" id="ARBA00022839"/>
    </source>
</evidence>
<dbReference type="GO" id="GO:0003676">
    <property type="term" value="F:nucleic acid binding"/>
    <property type="evidence" value="ECO:0007669"/>
    <property type="project" value="InterPro"/>
</dbReference>
<dbReference type="Pfam" id="PF02601">
    <property type="entry name" value="Exonuc_VII_L"/>
    <property type="match status" value="1"/>
</dbReference>
<dbReference type="AlphaFoldDB" id="A0A382FK35"/>
<evidence type="ECO:0000256" key="2">
    <source>
        <dbReference type="ARBA" id="ARBA00022722"/>
    </source>
</evidence>
<dbReference type="PANTHER" id="PTHR30008">
    <property type="entry name" value="EXODEOXYRIBONUCLEASE 7 LARGE SUBUNIT"/>
    <property type="match status" value="1"/>
</dbReference>
<evidence type="ECO:0000313" key="7">
    <source>
        <dbReference type="EMBL" id="SVB63446.1"/>
    </source>
</evidence>
<dbReference type="GO" id="GO:0008855">
    <property type="term" value="F:exodeoxyribonuclease VII activity"/>
    <property type="evidence" value="ECO:0007669"/>
    <property type="project" value="InterPro"/>
</dbReference>
<keyword evidence="2" id="KW-0540">Nuclease</keyword>
<name>A0A382FK35_9ZZZZ</name>
<dbReference type="CDD" id="cd04489">
    <property type="entry name" value="ExoVII_LU_OBF"/>
    <property type="match status" value="1"/>
</dbReference>
<keyword evidence="4" id="KW-0269">Exonuclease</keyword>
<keyword evidence="3" id="KW-0378">Hydrolase</keyword>
<dbReference type="GO" id="GO:0009318">
    <property type="term" value="C:exodeoxyribonuclease VII complex"/>
    <property type="evidence" value="ECO:0007669"/>
    <property type="project" value="InterPro"/>
</dbReference>
<sequence length="335" mass="37755">MQNKLPISVSEFISKIQFIIEYNPEFENIIIKGEVSNLRISNSGHKYFNLIDEFSSIKCVLFRGNKDIDMPEDNLEVIIAGQVSIYKQRGDLQIIIKSVKKLGQGFFGEEYEKLFIKLESEGLFSDDRKRAIPKIPQRIGIVTSPSGSVIHDIITTLERRYNLAELIISPCNVQGYDAHLSVSNALDNIIQYSPEVIILARGGGSTEDLSPFNNESLVRSIYACKIPVISAIGHETDYTISDYVSDLRAPTPTAAAELVSISQQELFDDLLSTINKSLSMINNKKEKYNNELNITFDRFTDLIPNIDDKKLELIANSEKIFNNIKQITEINALKL</sequence>
<dbReference type="HAMAP" id="MF_00378">
    <property type="entry name" value="Exonuc_7_L"/>
    <property type="match status" value="1"/>
</dbReference>
<organism evidence="7">
    <name type="scientific">marine metagenome</name>
    <dbReference type="NCBI Taxonomy" id="408172"/>
    <lineage>
        <taxon>unclassified sequences</taxon>
        <taxon>metagenomes</taxon>
        <taxon>ecological metagenomes</taxon>
    </lineage>
</organism>
<evidence type="ECO:0000256" key="1">
    <source>
        <dbReference type="ARBA" id="ARBA00022490"/>
    </source>
</evidence>
<reference evidence="7" key="1">
    <citation type="submission" date="2018-05" db="EMBL/GenBank/DDBJ databases">
        <authorList>
            <person name="Lanie J.A."/>
            <person name="Ng W.-L."/>
            <person name="Kazmierczak K.M."/>
            <person name="Andrzejewski T.M."/>
            <person name="Davidsen T.M."/>
            <person name="Wayne K.J."/>
            <person name="Tettelin H."/>
            <person name="Glass J.I."/>
            <person name="Rusch D."/>
            <person name="Podicherti R."/>
            <person name="Tsui H.-C.T."/>
            <person name="Winkler M.E."/>
        </authorList>
    </citation>
    <scope>NUCLEOTIDE SEQUENCE</scope>
</reference>
<dbReference type="GO" id="GO:0006308">
    <property type="term" value="P:DNA catabolic process"/>
    <property type="evidence" value="ECO:0007669"/>
    <property type="project" value="InterPro"/>
</dbReference>
<feature type="non-terminal residue" evidence="7">
    <location>
        <position position="1"/>
    </location>
</feature>
<feature type="domain" description="OB-fold nucleic acid binding" evidence="6">
    <location>
        <begin position="7"/>
        <end position="99"/>
    </location>
</feature>
<protein>
    <submittedName>
        <fullName evidence="7">Uncharacterized protein</fullName>
    </submittedName>
</protein>
<feature type="non-terminal residue" evidence="7">
    <location>
        <position position="335"/>
    </location>
</feature>
<evidence type="ECO:0000259" key="5">
    <source>
        <dbReference type="Pfam" id="PF02601"/>
    </source>
</evidence>
<proteinExistence type="inferred from homology"/>